<gene>
    <name evidence="4" type="ORF">MmiEs2_11170</name>
</gene>
<reference evidence="4 5" key="1">
    <citation type="submission" date="2023-07" db="EMBL/GenBank/DDBJ databases">
        <title>Closed genome sequence of Methanimicrococcus sp. Es2.</title>
        <authorList>
            <person name="Protasov E."/>
            <person name="Platt K."/>
            <person name="Reeh H."/>
            <person name="Poehlein A."/>
            <person name="Daniel R."/>
            <person name="Brune A."/>
        </authorList>
    </citation>
    <scope>NUCLEOTIDE SEQUENCE [LARGE SCALE GENOMIC DNA]</scope>
    <source>
        <strain evidence="4 5">Es2</strain>
    </source>
</reference>
<feature type="compositionally biased region" description="Polar residues" evidence="1">
    <location>
        <begin position="36"/>
        <end position="48"/>
    </location>
</feature>
<sequence>MGNNFCSNCGESVLREDAKICYNCGARLTEDEPISSGPSASGQNQNYNEPPRGVPNYNAPPRAQYVQADQKSPFIALLLSFFWVGLGQLYNGKFWKGILFQISFIIGLLLLIPGLIVWFICLWDAYNDADKMNKGLIPFANPSFGEIIVFIFFWIIVFVVMIVIFMLMMIPLAFI</sequence>
<organism evidence="4 5">
    <name type="scientific">Methanimicrococcus stummii</name>
    <dbReference type="NCBI Taxonomy" id="3028294"/>
    <lineage>
        <taxon>Archaea</taxon>
        <taxon>Methanobacteriati</taxon>
        <taxon>Methanobacteriota</taxon>
        <taxon>Stenosarchaea group</taxon>
        <taxon>Methanomicrobia</taxon>
        <taxon>Methanosarcinales</taxon>
        <taxon>Methanosarcinaceae</taxon>
        <taxon>Methanimicrococcus</taxon>
    </lineage>
</organism>
<dbReference type="InterPro" id="IPR059113">
    <property type="entry name" value="Znf_ribbon"/>
</dbReference>
<feature type="transmembrane region" description="Helical" evidence="2">
    <location>
        <begin position="147"/>
        <end position="174"/>
    </location>
</feature>
<keyword evidence="2" id="KW-0472">Membrane</keyword>
<evidence type="ECO:0000256" key="2">
    <source>
        <dbReference type="SAM" id="Phobius"/>
    </source>
</evidence>
<accession>A0AA96V974</accession>
<dbReference type="Pfam" id="PF13248">
    <property type="entry name" value="Zn_ribbon_3"/>
    <property type="match status" value="1"/>
</dbReference>
<dbReference type="RefSeq" id="WP_316558912.1">
    <property type="nucleotide sequence ID" value="NZ_CP131062.1"/>
</dbReference>
<evidence type="ECO:0000259" key="3">
    <source>
        <dbReference type="Pfam" id="PF13248"/>
    </source>
</evidence>
<protein>
    <recommendedName>
        <fullName evidence="3">Putative zinc-ribbon domain-containing protein</fullName>
    </recommendedName>
</protein>
<evidence type="ECO:0000313" key="5">
    <source>
        <dbReference type="Proteomes" id="UP001302662"/>
    </source>
</evidence>
<keyword evidence="2" id="KW-0812">Transmembrane</keyword>
<dbReference type="KEGG" id="mees:MmiEs2_11170"/>
<evidence type="ECO:0000313" key="4">
    <source>
        <dbReference type="EMBL" id="WNY28904.1"/>
    </source>
</evidence>
<feature type="transmembrane region" description="Helical" evidence="2">
    <location>
        <begin position="102"/>
        <end position="126"/>
    </location>
</feature>
<dbReference type="Proteomes" id="UP001302662">
    <property type="component" value="Chromosome"/>
</dbReference>
<dbReference type="EMBL" id="CP131062">
    <property type="protein sequence ID" value="WNY28904.1"/>
    <property type="molecule type" value="Genomic_DNA"/>
</dbReference>
<feature type="region of interest" description="Disordered" evidence="1">
    <location>
        <begin position="34"/>
        <end position="53"/>
    </location>
</feature>
<evidence type="ECO:0000256" key="1">
    <source>
        <dbReference type="SAM" id="MobiDB-lite"/>
    </source>
</evidence>
<dbReference type="AlphaFoldDB" id="A0AA96V974"/>
<name>A0AA96V974_9EURY</name>
<dbReference type="GeneID" id="85197589"/>
<keyword evidence="2" id="KW-1133">Transmembrane helix</keyword>
<feature type="domain" description="Putative zinc-ribbon" evidence="3">
    <location>
        <begin position="6"/>
        <end position="28"/>
    </location>
</feature>
<proteinExistence type="predicted"/>
<keyword evidence="5" id="KW-1185">Reference proteome</keyword>
<feature type="transmembrane region" description="Helical" evidence="2">
    <location>
        <begin position="72"/>
        <end position="90"/>
    </location>
</feature>